<dbReference type="EMBL" id="LXQA011263772">
    <property type="protein sequence ID" value="MCI91138.1"/>
    <property type="molecule type" value="Genomic_DNA"/>
</dbReference>
<reference evidence="1 2" key="1">
    <citation type="journal article" date="2018" name="Front. Plant Sci.">
        <title>Red Clover (Trifolium pratense) and Zigzag Clover (T. medium) - A Picture of Genomic Similarities and Differences.</title>
        <authorList>
            <person name="Dluhosova J."/>
            <person name="Istvanek J."/>
            <person name="Nedelnik J."/>
            <person name="Repkova J."/>
        </authorList>
    </citation>
    <scope>NUCLEOTIDE SEQUENCE [LARGE SCALE GENOMIC DNA]</scope>
    <source>
        <strain evidence="2">cv. 10/8</strain>
        <tissue evidence="1">Leaf</tissue>
    </source>
</reference>
<protein>
    <submittedName>
        <fullName evidence="1">Uncharacterized protein</fullName>
    </submittedName>
</protein>
<dbReference type="Proteomes" id="UP000265520">
    <property type="component" value="Unassembled WGS sequence"/>
</dbReference>
<sequence length="60" mass="6778">MFGGFLEPNHVYTAFGTLKNRVNSPSEPTSELRECLSLSVAVARDFQMFRRFISLKPGNI</sequence>
<name>A0A392VRW1_9FABA</name>
<proteinExistence type="predicted"/>
<comment type="caution">
    <text evidence="1">The sequence shown here is derived from an EMBL/GenBank/DDBJ whole genome shotgun (WGS) entry which is preliminary data.</text>
</comment>
<organism evidence="1 2">
    <name type="scientific">Trifolium medium</name>
    <dbReference type="NCBI Taxonomy" id="97028"/>
    <lineage>
        <taxon>Eukaryota</taxon>
        <taxon>Viridiplantae</taxon>
        <taxon>Streptophyta</taxon>
        <taxon>Embryophyta</taxon>
        <taxon>Tracheophyta</taxon>
        <taxon>Spermatophyta</taxon>
        <taxon>Magnoliopsida</taxon>
        <taxon>eudicotyledons</taxon>
        <taxon>Gunneridae</taxon>
        <taxon>Pentapetalae</taxon>
        <taxon>rosids</taxon>
        <taxon>fabids</taxon>
        <taxon>Fabales</taxon>
        <taxon>Fabaceae</taxon>
        <taxon>Papilionoideae</taxon>
        <taxon>50 kb inversion clade</taxon>
        <taxon>NPAAA clade</taxon>
        <taxon>Hologalegina</taxon>
        <taxon>IRL clade</taxon>
        <taxon>Trifolieae</taxon>
        <taxon>Trifolium</taxon>
    </lineage>
</organism>
<accession>A0A392VRW1</accession>
<dbReference type="AlphaFoldDB" id="A0A392VRW1"/>
<feature type="non-terminal residue" evidence="1">
    <location>
        <position position="60"/>
    </location>
</feature>
<evidence type="ECO:0000313" key="2">
    <source>
        <dbReference type="Proteomes" id="UP000265520"/>
    </source>
</evidence>
<keyword evidence="2" id="KW-1185">Reference proteome</keyword>
<evidence type="ECO:0000313" key="1">
    <source>
        <dbReference type="EMBL" id="MCI91138.1"/>
    </source>
</evidence>